<proteinExistence type="evidence at transcript level"/>
<dbReference type="PANTHER" id="PTHR31791">
    <property type="entry name" value="FRIGIDA-LIKE PROTEIN 3-RELATED"/>
    <property type="match status" value="1"/>
</dbReference>
<evidence type="ECO:0000313" key="6">
    <source>
        <dbReference type="EMBL" id="ABK24919.1"/>
    </source>
</evidence>
<reference evidence="6" key="1">
    <citation type="journal article" date="2008" name="BMC Genomics">
        <title>A conifer genomics resource of 200,000 spruce (Picea spp.) ESTs and 6,464 high-quality, sequence-finished full-length cDNAs for Sitka spruce (Picea sitchensis).</title>
        <authorList>
            <person name="Ralph S.G."/>
            <person name="Chun H.J."/>
            <person name="Kolosova N."/>
            <person name="Cooper D."/>
            <person name="Oddy C."/>
            <person name="Ritland C.E."/>
            <person name="Kirkpatrick R."/>
            <person name="Moore R."/>
            <person name="Barber S."/>
            <person name="Holt R.A."/>
            <person name="Jones S.J."/>
            <person name="Marra M.A."/>
            <person name="Douglas C.J."/>
            <person name="Ritland K."/>
            <person name="Bohlmann J."/>
        </authorList>
    </citation>
    <scope>NUCLEOTIDE SEQUENCE</scope>
    <source>
        <tissue evidence="6">Bark</tissue>
    </source>
</reference>
<evidence type="ECO:0000256" key="1">
    <source>
        <dbReference type="ARBA" id="ARBA00008956"/>
    </source>
</evidence>
<dbReference type="InterPro" id="IPR012474">
    <property type="entry name" value="Frigida"/>
</dbReference>
<comment type="similarity">
    <text evidence="1 4">Belongs to the Frigida family.</text>
</comment>
<sequence length="611" mass="66459">MSIESSISAGMDAIASKKERLHKAFLELQSHSSSLVNFNVKWEELEDHFNELEKVMKKRFEELGQKGKEELGQKGKENEKEKKPVAEKSTGKTKKTSEKKSAAGKSTGKPKKTSEKKSAAEKNTGNPKESSDKNPAAEKSVGNPKKTTPALKDDVKPRPELKSLCEKMDGEGLKKFLADSRSEVTELRNEVPAALRCAPNPAKLVLQTLEGFHPFGLGKRPSTNHERVACDLLLESLPFVLSPDEVSEEERKDAQKIAAAWKPKLNLDADSPFTIVRAHAFLQLLVSYGISKEFEEDDLLEIVLRIARHPKVNELIRELHISHKVPDIVEKLSSTRKQLDAAQFVLAFGLEEKFPPVPLLKAYLENEKEGSEKFAKKGGAQIAAASKEIASLNSVIKLIEEHKLESQMSSKDLEKRVAQLEKVKAERKRFMEDTSSQPKRPRLSSGAGADSGAGAGSLVPKPSPPSAFALSNSSALLSKPTPPSAFALSNSSALLSKPTPPSAFALSNSSDLHRPAPVASIPPYNLLSQGVYDRGSQGIHQSAYDVGSNPSSLSRSHLYPSGSLQSSLHPSDSLQSSLYGVGSFRGSTNYGSYNIGSGVPPTTSYQSSYLR</sequence>
<evidence type="ECO:0000256" key="4">
    <source>
        <dbReference type="RuleBase" id="RU364012"/>
    </source>
</evidence>
<keyword evidence="3 4" id="KW-0287">Flowering</keyword>
<organism evidence="6">
    <name type="scientific">Picea sitchensis</name>
    <name type="common">Sitka spruce</name>
    <name type="synonym">Pinus sitchensis</name>
    <dbReference type="NCBI Taxonomy" id="3332"/>
    <lineage>
        <taxon>Eukaryota</taxon>
        <taxon>Viridiplantae</taxon>
        <taxon>Streptophyta</taxon>
        <taxon>Embryophyta</taxon>
        <taxon>Tracheophyta</taxon>
        <taxon>Spermatophyta</taxon>
        <taxon>Pinopsida</taxon>
        <taxon>Pinidae</taxon>
        <taxon>Conifers I</taxon>
        <taxon>Pinales</taxon>
        <taxon>Pinaceae</taxon>
        <taxon>Picea</taxon>
    </lineage>
</organism>
<keyword evidence="4" id="KW-0217">Developmental protein</keyword>
<dbReference type="GO" id="GO:0030154">
    <property type="term" value="P:cell differentiation"/>
    <property type="evidence" value="ECO:0007669"/>
    <property type="project" value="UniProtKB-KW"/>
</dbReference>
<evidence type="ECO:0000256" key="2">
    <source>
        <dbReference type="ARBA" id="ARBA00022782"/>
    </source>
</evidence>
<dbReference type="AlphaFoldDB" id="A9NWA8"/>
<accession>A9NWA8</accession>
<dbReference type="PANTHER" id="PTHR31791:SF4">
    <property type="entry name" value="FRIGIDA-LIKE PROTEIN 3"/>
    <property type="match status" value="1"/>
</dbReference>
<name>A9NWA8_PICSI</name>
<feature type="region of interest" description="Disordered" evidence="5">
    <location>
        <begin position="66"/>
        <end position="159"/>
    </location>
</feature>
<feature type="compositionally biased region" description="Basic and acidic residues" evidence="5">
    <location>
        <begin position="66"/>
        <end position="101"/>
    </location>
</feature>
<protein>
    <recommendedName>
        <fullName evidence="4">FRIGIDA-like protein</fullName>
    </recommendedName>
</protein>
<evidence type="ECO:0000256" key="3">
    <source>
        <dbReference type="ARBA" id="ARBA00023089"/>
    </source>
</evidence>
<feature type="region of interest" description="Disordered" evidence="5">
    <location>
        <begin position="426"/>
        <end position="460"/>
    </location>
</feature>
<keyword evidence="2 4" id="KW-0221">Differentiation</keyword>
<dbReference type="EMBL" id="EF085616">
    <property type="protein sequence ID" value="ABK24919.1"/>
    <property type="molecule type" value="mRNA"/>
</dbReference>
<evidence type="ECO:0000256" key="5">
    <source>
        <dbReference type="SAM" id="MobiDB-lite"/>
    </source>
</evidence>
<feature type="region of interest" description="Disordered" evidence="5">
    <location>
        <begin position="541"/>
        <end position="567"/>
    </location>
</feature>
<dbReference type="Pfam" id="PF07899">
    <property type="entry name" value="Frigida"/>
    <property type="match status" value="1"/>
</dbReference>